<dbReference type="EMBL" id="CACRUO010000030">
    <property type="protein sequence ID" value="VYU04527.1"/>
    <property type="molecule type" value="Genomic_DNA"/>
</dbReference>
<evidence type="ECO:0000313" key="1">
    <source>
        <dbReference type="EMBL" id="VYU04527.1"/>
    </source>
</evidence>
<dbReference type="Gene3D" id="3.40.50.1820">
    <property type="entry name" value="alpha/beta hydrolase"/>
    <property type="match status" value="1"/>
</dbReference>
<dbReference type="RefSeq" id="WP_156666697.1">
    <property type="nucleotide sequence ID" value="NZ_CACRUO010000030.1"/>
</dbReference>
<accession>A0A6N3BSG6</accession>
<gene>
    <name evidence="1" type="ORF">SSLFYP27_01285</name>
</gene>
<name>A0A6N3BSG6_STASI</name>
<dbReference type="AlphaFoldDB" id="A0A6N3BSG6"/>
<reference evidence="1" key="1">
    <citation type="submission" date="2019-11" db="EMBL/GenBank/DDBJ databases">
        <authorList>
            <person name="Feng L."/>
        </authorList>
    </citation>
    <scope>NUCLEOTIDE SEQUENCE</scope>
    <source>
        <strain evidence="1">SsimulansLFYP27</strain>
    </source>
</reference>
<protein>
    <recommendedName>
        <fullName evidence="2">Fungal lipase-like domain-containing protein</fullName>
    </recommendedName>
</protein>
<organism evidence="1">
    <name type="scientific">Staphylococcus simulans</name>
    <dbReference type="NCBI Taxonomy" id="1286"/>
    <lineage>
        <taxon>Bacteria</taxon>
        <taxon>Bacillati</taxon>
        <taxon>Bacillota</taxon>
        <taxon>Bacilli</taxon>
        <taxon>Bacillales</taxon>
        <taxon>Staphylococcaceae</taxon>
        <taxon>Staphylococcus</taxon>
    </lineage>
</organism>
<evidence type="ECO:0008006" key="2">
    <source>
        <dbReference type="Google" id="ProtNLM"/>
    </source>
</evidence>
<sequence>MKLYQKDKTYHELSSKVYNIKGFEKDFTVSISHKEQTFKVMSSRIDHENGFKAMAVAPVRSDGSVDKDEMYFAFAGTNLFEDKGADIKADVHILVANALPLQINYSTPKIKKYSDLENVEIKSPKTEIGKVNSFKINQFDEGAIWVKSVIEKYNLKYKYGTGHSLGGAGIVPVGVMFDFDQVRTFSAPNSFSLLPPEIKKNFNNSKYASRFIDYSHNTDLIGTIEFLHPIIGKEFAIQDKHTHYKTIKGHGLDTYLFDGDHIVIKMDYEMLYNISKKLPSKVEFIGVALKELENYIDETKIQAKAIESKYAEKISNGGFEYISRSDIENYMQELSKTEHYDFYDGLEFEESADSLKKIKSLIVQFANHLETNTKEMHTLEMDLSEKFGLN</sequence>
<dbReference type="InterPro" id="IPR029058">
    <property type="entry name" value="AB_hydrolase_fold"/>
</dbReference>
<proteinExistence type="predicted"/>
<dbReference type="SUPFAM" id="SSF53474">
    <property type="entry name" value="alpha/beta-Hydrolases"/>
    <property type="match status" value="1"/>
</dbReference>